<dbReference type="SUPFAM" id="SSF53335">
    <property type="entry name" value="S-adenosyl-L-methionine-dependent methyltransferases"/>
    <property type="match status" value="1"/>
</dbReference>
<dbReference type="InterPro" id="IPR029063">
    <property type="entry name" value="SAM-dependent_MTases_sf"/>
</dbReference>
<dbReference type="Gene3D" id="3.40.50.150">
    <property type="entry name" value="Vaccinia Virus protein VP39"/>
    <property type="match status" value="1"/>
</dbReference>
<reference evidence="2 3" key="1">
    <citation type="journal article" date="2018" name="Nat. Biotechnol.">
        <title>A standardized bacterial taxonomy based on genome phylogeny substantially revises the tree of life.</title>
        <authorList>
            <person name="Parks D.H."/>
            <person name="Chuvochina M."/>
            <person name="Waite D.W."/>
            <person name="Rinke C."/>
            <person name="Skarshewski A."/>
            <person name="Chaumeil P.A."/>
            <person name="Hugenholtz P."/>
        </authorList>
    </citation>
    <scope>NUCLEOTIDE SEQUENCE [LARGE SCALE GENOMIC DNA]</scope>
    <source>
        <strain evidence="2">UBA10707</strain>
    </source>
</reference>
<dbReference type="Proteomes" id="UP000264036">
    <property type="component" value="Unassembled WGS sequence"/>
</dbReference>
<organism evidence="2 3">
    <name type="scientific">Advenella kashmirensis</name>
    <dbReference type="NCBI Taxonomy" id="310575"/>
    <lineage>
        <taxon>Bacteria</taxon>
        <taxon>Pseudomonadati</taxon>
        <taxon>Pseudomonadota</taxon>
        <taxon>Betaproteobacteria</taxon>
        <taxon>Burkholderiales</taxon>
        <taxon>Alcaligenaceae</taxon>
    </lineage>
</organism>
<dbReference type="EMBL" id="DOEK01000025">
    <property type="protein sequence ID" value="HBP29580.1"/>
    <property type="molecule type" value="Genomic_DNA"/>
</dbReference>
<comment type="caution">
    <text evidence="2">The sequence shown here is derived from an EMBL/GenBank/DDBJ whole genome shotgun (WGS) entry which is preliminary data.</text>
</comment>
<protein>
    <submittedName>
        <fullName evidence="2">SAM-dependent methyltransferase</fullName>
    </submittedName>
</protein>
<sequence length="262" mass="30357">MKQIHSRIINLADWFNTDPGQRVIQWESSKFDQIVADSFGFNAVQVGLPDWNFLHHNRMRSKIILTDDSFNNCTHYPNTRFVQTQLDALPLASNSIDLLILPHILECADNPHLVLREAERVLVHEGRLIISGFNPWSLWGLRSRMPARKPWMPVAASRQVSITRLKDWMKLLSFEVDRGYFGCYTPACHTDRWLNRWNFMNQAGDRWWPVAGAVYLLAAVKRAHGMTLIGPSWKGKKKKKFARGEAAISRREVRQLFKEPHG</sequence>
<evidence type="ECO:0000313" key="3">
    <source>
        <dbReference type="Proteomes" id="UP000264036"/>
    </source>
</evidence>
<feature type="domain" description="Methyltransferase type 11" evidence="1">
    <location>
        <begin position="79"/>
        <end position="130"/>
    </location>
</feature>
<dbReference type="GO" id="GO:0032259">
    <property type="term" value="P:methylation"/>
    <property type="evidence" value="ECO:0007669"/>
    <property type="project" value="UniProtKB-KW"/>
</dbReference>
<keyword evidence="2" id="KW-0808">Transferase</keyword>
<proteinExistence type="predicted"/>
<keyword evidence="2" id="KW-0489">Methyltransferase</keyword>
<dbReference type="GO" id="GO:0008757">
    <property type="term" value="F:S-adenosylmethionine-dependent methyltransferase activity"/>
    <property type="evidence" value="ECO:0007669"/>
    <property type="project" value="InterPro"/>
</dbReference>
<dbReference type="InterPro" id="IPR013216">
    <property type="entry name" value="Methyltransf_11"/>
</dbReference>
<evidence type="ECO:0000313" key="2">
    <source>
        <dbReference type="EMBL" id="HBP29580.1"/>
    </source>
</evidence>
<dbReference type="Pfam" id="PF08241">
    <property type="entry name" value="Methyltransf_11"/>
    <property type="match status" value="1"/>
</dbReference>
<name>A0A356LEY4_9BURK</name>
<accession>A0A356LEY4</accession>
<evidence type="ECO:0000259" key="1">
    <source>
        <dbReference type="Pfam" id="PF08241"/>
    </source>
</evidence>
<gene>
    <name evidence="2" type="ORF">DD666_09220</name>
</gene>
<dbReference type="AlphaFoldDB" id="A0A356LEY4"/>